<reference evidence="1" key="1">
    <citation type="submission" date="2021-02" db="EMBL/GenBank/DDBJ databases">
        <authorList>
            <person name="Steward A R."/>
        </authorList>
    </citation>
    <scope>NUCLEOTIDE SEQUENCE</scope>
</reference>
<gene>
    <name evidence="1" type="ORF">PMACD_LOCUS15123</name>
</gene>
<evidence type="ECO:0000313" key="1">
    <source>
        <dbReference type="EMBL" id="CAF4945296.1"/>
    </source>
</evidence>
<dbReference type="Proteomes" id="UP000663880">
    <property type="component" value="Unassembled WGS sequence"/>
</dbReference>
<organism evidence="1 2">
    <name type="scientific">Pieris macdunnoughi</name>
    <dbReference type="NCBI Taxonomy" id="345717"/>
    <lineage>
        <taxon>Eukaryota</taxon>
        <taxon>Metazoa</taxon>
        <taxon>Ecdysozoa</taxon>
        <taxon>Arthropoda</taxon>
        <taxon>Hexapoda</taxon>
        <taxon>Insecta</taxon>
        <taxon>Pterygota</taxon>
        <taxon>Neoptera</taxon>
        <taxon>Endopterygota</taxon>
        <taxon>Lepidoptera</taxon>
        <taxon>Glossata</taxon>
        <taxon>Ditrysia</taxon>
        <taxon>Papilionoidea</taxon>
        <taxon>Pieridae</taxon>
        <taxon>Pierinae</taxon>
        <taxon>Pieris</taxon>
    </lineage>
</organism>
<sequence length="81" mass="9481">MKRAAIDFNFFNDHKFEEYFKDDNNSDEKETGVAYKETPVIVKASTIRHEIGYGLFEFGPRGNIMEELVITTRQKDPFSKK</sequence>
<dbReference type="OrthoDB" id="10042433at2759"/>
<evidence type="ECO:0000313" key="2">
    <source>
        <dbReference type="Proteomes" id="UP000663880"/>
    </source>
</evidence>
<proteinExistence type="predicted"/>
<keyword evidence="2" id="KW-1185">Reference proteome</keyword>
<accession>A0A821XLL4</accession>
<protein>
    <submittedName>
        <fullName evidence="1">Uncharacterized protein</fullName>
    </submittedName>
</protein>
<comment type="caution">
    <text evidence="1">The sequence shown here is derived from an EMBL/GenBank/DDBJ whole genome shotgun (WGS) entry which is preliminary data.</text>
</comment>
<dbReference type="AlphaFoldDB" id="A0A821XLL4"/>
<name>A0A821XLL4_9NEOP</name>
<dbReference type="EMBL" id="CAJOBZ010000069">
    <property type="protein sequence ID" value="CAF4945296.1"/>
    <property type="molecule type" value="Genomic_DNA"/>
</dbReference>